<dbReference type="SFLD" id="SFLDG01140">
    <property type="entry name" value="C2.B:_Phosphomannomutase_and_P"/>
    <property type="match status" value="1"/>
</dbReference>
<dbReference type="Gene3D" id="3.40.50.1000">
    <property type="entry name" value="HAD superfamily/HAD-like"/>
    <property type="match status" value="1"/>
</dbReference>
<dbReference type="PANTHER" id="PTHR10000:SF55">
    <property type="entry name" value="5-AMINO-6-(5-PHOSPHO-D-RIBITYLAMINO)URACIL PHOSPHATASE YCSE"/>
    <property type="match status" value="1"/>
</dbReference>
<accession>A0A1H9C3H7</accession>
<reference evidence="1 2" key="1">
    <citation type="submission" date="2016-10" db="EMBL/GenBank/DDBJ databases">
        <authorList>
            <person name="de Groot N.N."/>
        </authorList>
    </citation>
    <scope>NUCLEOTIDE SEQUENCE [LARGE SCALE GENOMIC DNA]</scope>
    <source>
        <strain evidence="1 2">DSM 15695</strain>
    </source>
</reference>
<dbReference type="PROSITE" id="PS01229">
    <property type="entry name" value="COF_2"/>
    <property type="match status" value="1"/>
</dbReference>
<dbReference type="Gene3D" id="3.30.1240.10">
    <property type="match status" value="1"/>
</dbReference>
<dbReference type="NCBIfam" id="TIGR00099">
    <property type="entry name" value="Cof-subfamily"/>
    <property type="match status" value="1"/>
</dbReference>
<dbReference type="Proteomes" id="UP000198833">
    <property type="component" value="Unassembled WGS sequence"/>
</dbReference>
<protein>
    <recommendedName>
        <fullName evidence="3">Cof subfamily of IIB subfamily of haloacid dehalogenase superfamily/HAD-superfamily hydrolase, subfamily IIB</fullName>
    </recommendedName>
</protein>
<sequence>MIKLFVSDMDGTLLNDQHIISQENANSIKKLQARGIEFMIATGRTFHSAKPFLDMHQIDCEMINLNGAAIYSRDGHLEQSIPMSFSIVKQMILFCQRHGIGYSVMDSQYLYVMDTDSFLKKIFANLDLGIDSDQSSRMQFINDINYVRDINDYRFNQASPVLKMMILSENPEKLRAFQDVFASEDSLDITSSNIDNLEVTHQKAQKGLAIASYAAAKGWTMDEVATIGDSLNDRSMLQMAKYGFVMENASEEVKSFSTLRAPDHNLHGVSQIIEAILKNY</sequence>
<dbReference type="SUPFAM" id="SSF56784">
    <property type="entry name" value="HAD-like"/>
    <property type="match status" value="1"/>
</dbReference>
<dbReference type="InterPro" id="IPR036412">
    <property type="entry name" value="HAD-like_sf"/>
</dbReference>
<dbReference type="OrthoDB" id="9806027at2"/>
<evidence type="ECO:0008006" key="3">
    <source>
        <dbReference type="Google" id="ProtNLM"/>
    </source>
</evidence>
<dbReference type="PANTHER" id="PTHR10000">
    <property type="entry name" value="PHOSPHOSERINE PHOSPHATASE"/>
    <property type="match status" value="1"/>
</dbReference>
<evidence type="ECO:0000313" key="2">
    <source>
        <dbReference type="Proteomes" id="UP000198833"/>
    </source>
</evidence>
<dbReference type="CDD" id="cd07516">
    <property type="entry name" value="HAD_Pase"/>
    <property type="match status" value="1"/>
</dbReference>
<dbReference type="AlphaFoldDB" id="A0A1H9C3H7"/>
<dbReference type="EMBL" id="FOEN01000003">
    <property type="protein sequence ID" value="SEP95825.1"/>
    <property type="molecule type" value="Genomic_DNA"/>
</dbReference>
<organism evidence="1 2">
    <name type="scientific">Ignavigranum ruoffiae</name>
    <dbReference type="NCBI Taxonomy" id="89093"/>
    <lineage>
        <taxon>Bacteria</taxon>
        <taxon>Bacillati</taxon>
        <taxon>Bacillota</taxon>
        <taxon>Bacilli</taxon>
        <taxon>Lactobacillales</taxon>
        <taxon>Aerococcaceae</taxon>
        <taxon>Ignavigranum</taxon>
    </lineage>
</organism>
<dbReference type="RefSeq" id="WP_092571040.1">
    <property type="nucleotide sequence ID" value="NZ_CALUDV010000007.1"/>
</dbReference>
<dbReference type="NCBIfam" id="TIGR01484">
    <property type="entry name" value="HAD-SF-IIB"/>
    <property type="match status" value="1"/>
</dbReference>
<dbReference type="SFLD" id="SFLDS00003">
    <property type="entry name" value="Haloacid_Dehalogenase"/>
    <property type="match status" value="1"/>
</dbReference>
<dbReference type="GO" id="GO:0000287">
    <property type="term" value="F:magnesium ion binding"/>
    <property type="evidence" value="ECO:0007669"/>
    <property type="project" value="TreeGrafter"/>
</dbReference>
<proteinExistence type="predicted"/>
<gene>
    <name evidence="1" type="ORF">SAMN04488558_103195</name>
</gene>
<keyword evidence="2" id="KW-1185">Reference proteome</keyword>
<dbReference type="STRING" id="89093.SAMN04488558_103195"/>
<dbReference type="InterPro" id="IPR000150">
    <property type="entry name" value="Cof"/>
</dbReference>
<dbReference type="InterPro" id="IPR023214">
    <property type="entry name" value="HAD_sf"/>
</dbReference>
<dbReference type="InterPro" id="IPR006379">
    <property type="entry name" value="HAD-SF_hydro_IIB"/>
</dbReference>
<dbReference type="GO" id="GO:0005829">
    <property type="term" value="C:cytosol"/>
    <property type="evidence" value="ECO:0007669"/>
    <property type="project" value="TreeGrafter"/>
</dbReference>
<evidence type="ECO:0000313" key="1">
    <source>
        <dbReference type="EMBL" id="SEP95825.1"/>
    </source>
</evidence>
<name>A0A1H9C3H7_9LACT</name>
<dbReference type="PROSITE" id="PS01228">
    <property type="entry name" value="COF_1"/>
    <property type="match status" value="1"/>
</dbReference>
<dbReference type="Pfam" id="PF08282">
    <property type="entry name" value="Hydrolase_3"/>
    <property type="match status" value="1"/>
</dbReference>
<dbReference type="GO" id="GO:0016791">
    <property type="term" value="F:phosphatase activity"/>
    <property type="evidence" value="ECO:0007669"/>
    <property type="project" value="TreeGrafter"/>
</dbReference>